<keyword evidence="3" id="KW-1185">Reference proteome</keyword>
<evidence type="ECO:0000256" key="1">
    <source>
        <dbReference type="SAM" id="MobiDB-lite"/>
    </source>
</evidence>
<evidence type="ECO:0000313" key="2">
    <source>
        <dbReference type="EMBL" id="MDI7925082.1"/>
    </source>
</evidence>
<comment type="caution">
    <text evidence="2">The sequence shown here is derived from an EMBL/GenBank/DDBJ whole genome shotgun (WGS) entry which is preliminary data.</text>
</comment>
<dbReference type="AlphaFoldDB" id="A0AAE3QFZ1"/>
<protein>
    <submittedName>
        <fullName evidence="2">Uncharacterized protein</fullName>
    </submittedName>
</protein>
<proteinExistence type="predicted"/>
<reference evidence="2" key="1">
    <citation type="submission" date="2022-03" db="EMBL/GenBank/DDBJ databases">
        <title>Fererhizobium litorale gen. nov., sp. nov., isolated from sandy sediments of the Sea of Japan seashore.</title>
        <authorList>
            <person name="Romanenko L."/>
            <person name="Kurilenko V."/>
            <person name="Otstavnykh N."/>
            <person name="Svetashev V."/>
            <person name="Tekutyeva L."/>
            <person name="Isaeva M."/>
            <person name="Mikhailov V."/>
        </authorList>
    </citation>
    <scope>NUCLEOTIDE SEQUENCE</scope>
    <source>
        <strain evidence="2">KMM 9576</strain>
    </source>
</reference>
<sequence>MELDAVKKTPRQHPVSDSQKSFIITGPKPALSRSSRISKTNCLVMGIGG</sequence>
<name>A0AAE3QFZ1_9HYPH</name>
<dbReference type="RefSeq" id="WP_311789316.1">
    <property type="nucleotide sequence ID" value="NZ_JALDYY010000027.1"/>
</dbReference>
<evidence type="ECO:0000313" key="3">
    <source>
        <dbReference type="Proteomes" id="UP001161580"/>
    </source>
</evidence>
<gene>
    <name evidence="2" type="ORF">MRS75_23795</name>
</gene>
<dbReference type="Proteomes" id="UP001161580">
    <property type="component" value="Unassembled WGS sequence"/>
</dbReference>
<organism evidence="2 3">
    <name type="scientific">Ferirhizobium litorale</name>
    <dbReference type="NCBI Taxonomy" id="2927786"/>
    <lineage>
        <taxon>Bacteria</taxon>
        <taxon>Pseudomonadati</taxon>
        <taxon>Pseudomonadota</taxon>
        <taxon>Alphaproteobacteria</taxon>
        <taxon>Hyphomicrobiales</taxon>
        <taxon>Rhizobiaceae</taxon>
        <taxon>Ferirhizobium</taxon>
    </lineage>
</organism>
<feature type="region of interest" description="Disordered" evidence="1">
    <location>
        <begin position="1"/>
        <end position="30"/>
    </location>
</feature>
<dbReference type="EMBL" id="JALDYZ010000023">
    <property type="protein sequence ID" value="MDI7925082.1"/>
    <property type="molecule type" value="Genomic_DNA"/>
</dbReference>
<accession>A0AAE3QFZ1</accession>